<name>A0AA43TSF1_9LECA</name>
<proteinExistence type="inferred from homology"/>
<dbReference type="Proteomes" id="UP001161017">
    <property type="component" value="Unassembled WGS sequence"/>
</dbReference>
<dbReference type="PANTHER" id="PTHR43355">
    <property type="entry name" value="FLAVIN REDUCTASE (NADPH)"/>
    <property type="match status" value="1"/>
</dbReference>
<comment type="caution">
    <text evidence="3">The sequence shown here is derived from an EMBL/GenBank/DDBJ whole genome shotgun (WGS) entry which is preliminary data.</text>
</comment>
<dbReference type="Gene3D" id="3.40.50.720">
    <property type="entry name" value="NAD(P)-binding Rossmann-like Domain"/>
    <property type="match status" value="1"/>
</dbReference>
<gene>
    <name evidence="3" type="ORF">OHK93_005805</name>
</gene>
<evidence type="ECO:0000313" key="4">
    <source>
        <dbReference type="Proteomes" id="UP001161017"/>
    </source>
</evidence>
<dbReference type="SUPFAM" id="SSF51735">
    <property type="entry name" value="NAD(P)-binding Rossmann-fold domains"/>
    <property type="match status" value="1"/>
</dbReference>
<dbReference type="AlphaFoldDB" id="A0AA43TSF1"/>
<accession>A0AA43TSF1</accession>
<dbReference type="GO" id="GO:0042602">
    <property type="term" value="F:riboflavin reductase (NADPH) activity"/>
    <property type="evidence" value="ECO:0007669"/>
    <property type="project" value="TreeGrafter"/>
</dbReference>
<organism evidence="3 4">
    <name type="scientific">Ramalina farinacea</name>
    <dbReference type="NCBI Taxonomy" id="258253"/>
    <lineage>
        <taxon>Eukaryota</taxon>
        <taxon>Fungi</taxon>
        <taxon>Dikarya</taxon>
        <taxon>Ascomycota</taxon>
        <taxon>Pezizomycotina</taxon>
        <taxon>Lecanoromycetes</taxon>
        <taxon>OSLEUM clade</taxon>
        <taxon>Lecanoromycetidae</taxon>
        <taxon>Lecanorales</taxon>
        <taxon>Lecanorineae</taxon>
        <taxon>Ramalinaceae</taxon>
        <taxon>Ramalina</taxon>
    </lineage>
</organism>
<feature type="domain" description="NAD(P)-binding" evidence="2">
    <location>
        <begin position="7"/>
        <end position="210"/>
    </location>
</feature>
<comment type="similarity">
    <text evidence="1">Belongs to the avfA family.</text>
</comment>
<protein>
    <recommendedName>
        <fullName evidence="2">NAD(P)-binding domain-containing protein</fullName>
    </recommendedName>
</protein>
<dbReference type="InterPro" id="IPR016040">
    <property type="entry name" value="NAD(P)-bd_dom"/>
</dbReference>
<dbReference type="Pfam" id="PF13460">
    <property type="entry name" value="NAD_binding_10"/>
    <property type="match status" value="1"/>
</dbReference>
<dbReference type="InterPro" id="IPR051606">
    <property type="entry name" value="Polyketide_Oxido-like"/>
</dbReference>
<sequence>MRVLILGGSGRTGELVIDEALKRGHTVTALVRKPDSLKARAGLTIIQGTPLEKADIEKAVTATPNDLPSAIIITLNARRATDNPFSANISPPRMMADSNANAVAAMKAHGITKIVTMSAFGVADSWPNMHLLLRATIKISNMSHQWEDHAAVDGEVKQSELDYVLVRPVMLKEGERKSIDFHGNVGAKGVGLTSSITRQSVAGFLVDAAEKGNWNRSTPVITN</sequence>
<evidence type="ECO:0000313" key="3">
    <source>
        <dbReference type="EMBL" id="MDI1486573.1"/>
    </source>
</evidence>
<dbReference type="EMBL" id="JAPUFD010000003">
    <property type="protein sequence ID" value="MDI1486573.1"/>
    <property type="molecule type" value="Genomic_DNA"/>
</dbReference>
<keyword evidence="4" id="KW-1185">Reference proteome</keyword>
<evidence type="ECO:0000259" key="2">
    <source>
        <dbReference type="Pfam" id="PF13460"/>
    </source>
</evidence>
<dbReference type="PANTHER" id="PTHR43355:SF2">
    <property type="entry name" value="FLAVIN REDUCTASE (NADPH)"/>
    <property type="match status" value="1"/>
</dbReference>
<dbReference type="GO" id="GO:0004074">
    <property type="term" value="F:biliverdin reductase [NAD(P)H] activity"/>
    <property type="evidence" value="ECO:0007669"/>
    <property type="project" value="TreeGrafter"/>
</dbReference>
<reference evidence="3" key="1">
    <citation type="journal article" date="2023" name="Genome Biol. Evol.">
        <title>First Whole Genome Sequence and Flow Cytometry Genome Size Data for the Lichen-Forming Fungus Ramalina farinacea (Ascomycota).</title>
        <authorList>
            <person name="Llewellyn T."/>
            <person name="Mian S."/>
            <person name="Hill R."/>
            <person name="Leitch I.J."/>
            <person name="Gaya E."/>
        </authorList>
    </citation>
    <scope>NUCLEOTIDE SEQUENCE</scope>
    <source>
        <strain evidence="3">LIQ254RAFAR</strain>
    </source>
</reference>
<dbReference type="InterPro" id="IPR036291">
    <property type="entry name" value="NAD(P)-bd_dom_sf"/>
</dbReference>
<evidence type="ECO:0000256" key="1">
    <source>
        <dbReference type="ARBA" id="ARBA00038376"/>
    </source>
</evidence>